<dbReference type="OrthoDB" id="9774495at2"/>
<name>A0A1C4H0Q5_9BIFI</name>
<proteinExistence type="inferred from homology"/>
<evidence type="ECO:0000259" key="4">
    <source>
        <dbReference type="Pfam" id="PF01212"/>
    </source>
</evidence>
<dbReference type="Gene3D" id="3.40.640.10">
    <property type="entry name" value="Type I PLP-dependent aspartate aminotransferase-like (Major domain)"/>
    <property type="match status" value="1"/>
</dbReference>
<dbReference type="PANTHER" id="PTHR48097">
    <property type="entry name" value="L-THREONINE ALDOLASE-RELATED"/>
    <property type="match status" value="1"/>
</dbReference>
<evidence type="ECO:0000313" key="6">
    <source>
        <dbReference type="Proteomes" id="UP000242610"/>
    </source>
</evidence>
<gene>
    <name evidence="5" type="ORF">GA0061077_0274</name>
</gene>
<evidence type="ECO:0000256" key="2">
    <source>
        <dbReference type="ARBA" id="ARBA00006966"/>
    </source>
</evidence>
<dbReference type="InterPro" id="IPR015422">
    <property type="entry name" value="PyrdxlP-dep_Trfase_small"/>
</dbReference>
<feature type="domain" description="Aromatic amino acid beta-eliminating lyase/threonine aldolase" evidence="4">
    <location>
        <begin position="30"/>
        <end position="295"/>
    </location>
</feature>
<dbReference type="GO" id="GO:0006520">
    <property type="term" value="P:amino acid metabolic process"/>
    <property type="evidence" value="ECO:0007669"/>
    <property type="project" value="InterPro"/>
</dbReference>
<dbReference type="InterPro" id="IPR015421">
    <property type="entry name" value="PyrdxlP-dep_Trfase_major"/>
</dbReference>
<dbReference type="PANTHER" id="PTHR48097:SF5">
    <property type="entry name" value="LOW SPECIFICITY L-THREONINE ALDOLASE"/>
    <property type="match status" value="1"/>
</dbReference>
<dbReference type="SUPFAM" id="SSF53383">
    <property type="entry name" value="PLP-dependent transferases"/>
    <property type="match status" value="1"/>
</dbReference>
<keyword evidence="6" id="KW-1185">Reference proteome</keyword>
<dbReference type="InterPro" id="IPR015424">
    <property type="entry name" value="PyrdxlP-dep_Trfase"/>
</dbReference>
<sequence length="341" mass="37768">MLDFTNDYNEGAHPRILERITETNMEQLPGYGYDRYSDSAKEKIRQACACPDADVWFLVGGTQTNQTVIDAITPSYAGVVSAASGHVSVHEAGAIEATGHKVLTLPSPNGKINAADLEQYCADFYADGNHEHMVYPSTVYVSQPSEYGTLYSKAELTAIAETAHKYNMQLFLDGARLCYGLTAEGNDLTLEDIARIVDVFYIGGTKVGALFGEAVVFTKHNSPAHFTTQIKRHGALLAKGWLLGLQFDTLFTDQLYTRIARNANDKADQIRAALRAKGYSIAYENTTNQIFVIMDQPTIERLSENVRMGFLEKYDKAHSVMRICTSWATTQEHTDQLIALL</sequence>
<comment type="similarity">
    <text evidence="2">Belongs to the threonine aldolase family.</text>
</comment>
<evidence type="ECO:0000313" key="5">
    <source>
        <dbReference type="EMBL" id="SCC78467.1"/>
    </source>
</evidence>
<reference evidence="6" key="1">
    <citation type="submission" date="2016-08" db="EMBL/GenBank/DDBJ databases">
        <authorList>
            <person name="Varghese N."/>
            <person name="Submissions Spin"/>
        </authorList>
    </citation>
    <scope>NUCLEOTIDE SEQUENCE [LARGE SCALE GENOMIC DNA]</scope>
    <source>
        <strain evidence="6">R-52791</strain>
    </source>
</reference>
<dbReference type="STRING" id="1505727.GA0061077_0274"/>
<protein>
    <submittedName>
        <fullName evidence="5">L-threonine aldolase</fullName>
    </submittedName>
</protein>
<keyword evidence="3" id="KW-0663">Pyridoxal phosphate</keyword>
<dbReference type="GO" id="GO:0016829">
    <property type="term" value="F:lyase activity"/>
    <property type="evidence" value="ECO:0007669"/>
    <property type="project" value="InterPro"/>
</dbReference>
<dbReference type="AlphaFoldDB" id="A0A1C4H0Q5"/>
<evidence type="ECO:0000256" key="1">
    <source>
        <dbReference type="ARBA" id="ARBA00001933"/>
    </source>
</evidence>
<evidence type="ECO:0000256" key="3">
    <source>
        <dbReference type="ARBA" id="ARBA00022898"/>
    </source>
</evidence>
<dbReference type="RefSeq" id="WP_091847156.1">
    <property type="nucleotide sequence ID" value="NZ_FMBL01000001.1"/>
</dbReference>
<organism evidence="5 6">
    <name type="scientific">Bifidobacterium commune</name>
    <dbReference type="NCBI Taxonomy" id="1505727"/>
    <lineage>
        <taxon>Bacteria</taxon>
        <taxon>Bacillati</taxon>
        <taxon>Actinomycetota</taxon>
        <taxon>Actinomycetes</taxon>
        <taxon>Bifidobacteriales</taxon>
        <taxon>Bifidobacteriaceae</taxon>
        <taxon>Bifidobacterium</taxon>
    </lineage>
</organism>
<dbReference type="InterPro" id="IPR001597">
    <property type="entry name" value="ArAA_b-elim_lyase/Thr_aldolase"/>
</dbReference>
<comment type="cofactor">
    <cofactor evidence="1">
        <name>pyridoxal 5'-phosphate</name>
        <dbReference type="ChEBI" id="CHEBI:597326"/>
    </cofactor>
</comment>
<accession>A0A1C4H0Q5</accession>
<dbReference type="Proteomes" id="UP000242610">
    <property type="component" value="Unassembled WGS sequence"/>
</dbReference>
<dbReference type="EMBL" id="FMBL01000001">
    <property type="protein sequence ID" value="SCC78467.1"/>
    <property type="molecule type" value="Genomic_DNA"/>
</dbReference>
<dbReference type="Pfam" id="PF01212">
    <property type="entry name" value="Beta_elim_lyase"/>
    <property type="match status" value="1"/>
</dbReference>
<dbReference type="Gene3D" id="3.90.1150.10">
    <property type="entry name" value="Aspartate Aminotransferase, domain 1"/>
    <property type="match status" value="1"/>
</dbReference>